<organism evidence="3 4">
    <name type="scientific">Odynerus spinipes</name>
    <dbReference type="NCBI Taxonomy" id="1348599"/>
    <lineage>
        <taxon>Eukaryota</taxon>
        <taxon>Metazoa</taxon>
        <taxon>Ecdysozoa</taxon>
        <taxon>Arthropoda</taxon>
        <taxon>Hexapoda</taxon>
        <taxon>Insecta</taxon>
        <taxon>Pterygota</taxon>
        <taxon>Neoptera</taxon>
        <taxon>Endopterygota</taxon>
        <taxon>Hymenoptera</taxon>
        <taxon>Apocrita</taxon>
        <taxon>Aculeata</taxon>
        <taxon>Vespoidea</taxon>
        <taxon>Vespidae</taxon>
        <taxon>Eumeninae</taxon>
        <taxon>Odynerus</taxon>
    </lineage>
</organism>
<sequence>MYKKRRKVTKKASNSHVSNSSEKATNVSSSQSKDIDRVINSDENSSDSSVIMPVVNRRRRPIIYDSDEEENTRHEVTVKWNWKETNNRPIIWKYSESPGVKDYVLNQLGANHGLLDLFFVVFDENFWDILVTQTNLYAKQIMNDERRRKLDDGWFPVTHNEILAYFALCILMTQVKKPNIQMYWSIREVVETPIFGKVMPLKRFTQISRCLHFSNNVTHCNNDRLAKIRPVINYWNEKFNKIYTLNENISIDESLMRYKGRLIYKQFNPSKRARFGLKIYKLCEAKTGFCSKFKIYTGEDKTDITDSASENVVMELAESVVNKGYTLCVDNWYSSPALFLRLLKQKTNVIGTVRKNRKYMPQDLPIDKLKLGEHVQKTCNGLLALRWKDKRDVYMLTTKHASVELTEVRNNQGRTKLKPTCVIDYNKGMGGIDLNDQMLACFPIMRKYLKEEDFPKDPQPFLEPLREQFRQLRPIPTAHHNKCKPFVHKTLHTCTHVFLREDAVQKPLDQPYSGPYQVLERLSDRVFKIATNGKEVTVPTERLKPAHMVQDSAEPAEDFTPGNATNSQYGSQSLKTYSKKTSKTVKFD</sequence>
<dbReference type="PANTHER" id="PTHR46599">
    <property type="entry name" value="PIGGYBAC TRANSPOSABLE ELEMENT-DERIVED PROTEIN 4"/>
    <property type="match status" value="1"/>
</dbReference>
<reference evidence="3" key="1">
    <citation type="submission" date="2021-08" db="EMBL/GenBank/DDBJ databases">
        <authorList>
            <person name="Misof B."/>
            <person name="Oliver O."/>
            <person name="Podsiadlowski L."/>
            <person name="Donath A."/>
            <person name="Peters R."/>
            <person name="Mayer C."/>
            <person name="Rust J."/>
            <person name="Gunkel S."/>
            <person name="Lesny P."/>
            <person name="Martin S."/>
            <person name="Oeyen J.P."/>
            <person name="Petersen M."/>
            <person name="Panagiotis P."/>
            <person name="Wilbrandt J."/>
            <person name="Tanja T."/>
        </authorList>
    </citation>
    <scope>NUCLEOTIDE SEQUENCE</scope>
    <source>
        <strain evidence="3">GBR_01_08_01A</strain>
        <tissue evidence="3">Thorax + abdomen</tissue>
    </source>
</reference>
<dbReference type="Proteomes" id="UP001258017">
    <property type="component" value="Unassembled WGS sequence"/>
</dbReference>
<dbReference type="PANTHER" id="PTHR46599:SF3">
    <property type="entry name" value="PIGGYBAC TRANSPOSABLE ELEMENT-DERIVED PROTEIN 4"/>
    <property type="match status" value="1"/>
</dbReference>
<evidence type="ECO:0000259" key="2">
    <source>
        <dbReference type="Pfam" id="PF13843"/>
    </source>
</evidence>
<dbReference type="Pfam" id="PF13843">
    <property type="entry name" value="DDE_Tnp_1_7"/>
    <property type="match status" value="1"/>
</dbReference>
<keyword evidence="4" id="KW-1185">Reference proteome</keyword>
<evidence type="ECO:0000313" key="4">
    <source>
        <dbReference type="Proteomes" id="UP001258017"/>
    </source>
</evidence>
<dbReference type="AlphaFoldDB" id="A0AAD9VL52"/>
<name>A0AAD9VL52_9HYME</name>
<comment type="caution">
    <text evidence="3">The sequence shown here is derived from an EMBL/GenBank/DDBJ whole genome shotgun (WGS) entry which is preliminary data.</text>
</comment>
<gene>
    <name evidence="3" type="ORF">KPH14_012835</name>
</gene>
<feature type="region of interest" description="Disordered" evidence="1">
    <location>
        <begin position="549"/>
        <end position="588"/>
    </location>
</feature>
<feature type="compositionally biased region" description="Basic residues" evidence="1">
    <location>
        <begin position="1"/>
        <end position="10"/>
    </location>
</feature>
<accession>A0AAD9VL52</accession>
<reference evidence="3" key="2">
    <citation type="journal article" date="2023" name="Commun. Biol.">
        <title>Intrasexual cuticular hydrocarbon dimorphism in a wasp sheds light on hydrocarbon biosynthesis genes in Hymenoptera.</title>
        <authorList>
            <person name="Moris V.C."/>
            <person name="Podsiadlowski L."/>
            <person name="Martin S."/>
            <person name="Oeyen J.P."/>
            <person name="Donath A."/>
            <person name="Petersen M."/>
            <person name="Wilbrandt J."/>
            <person name="Misof B."/>
            <person name="Liedtke D."/>
            <person name="Thamm M."/>
            <person name="Scheiner R."/>
            <person name="Schmitt T."/>
            <person name="Niehuis O."/>
        </authorList>
    </citation>
    <scope>NUCLEOTIDE SEQUENCE</scope>
    <source>
        <strain evidence="3">GBR_01_08_01A</strain>
    </source>
</reference>
<dbReference type="EMBL" id="JAIFRP010000165">
    <property type="protein sequence ID" value="KAK2578806.1"/>
    <property type="molecule type" value="Genomic_DNA"/>
</dbReference>
<evidence type="ECO:0000313" key="3">
    <source>
        <dbReference type="EMBL" id="KAK2578806.1"/>
    </source>
</evidence>
<evidence type="ECO:0000256" key="1">
    <source>
        <dbReference type="SAM" id="MobiDB-lite"/>
    </source>
</evidence>
<feature type="compositionally biased region" description="Polar residues" evidence="1">
    <location>
        <begin position="562"/>
        <end position="572"/>
    </location>
</feature>
<feature type="region of interest" description="Disordered" evidence="1">
    <location>
        <begin position="1"/>
        <end position="49"/>
    </location>
</feature>
<proteinExistence type="predicted"/>
<feature type="compositionally biased region" description="Polar residues" evidence="1">
    <location>
        <begin position="11"/>
        <end position="32"/>
    </location>
</feature>
<protein>
    <recommendedName>
        <fullName evidence="2">PiggyBac transposable element-derived protein domain-containing protein</fullName>
    </recommendedName>
</protein>
<feature type="compositionally biased region" description="Basic residues" evidence="1">
    <location>
        <begin position="577"/>
        <end position="588"/>
    </location>
</feature>
<dbReference type="InterPro" id="IPR029526">
    <property type="entry name" value="PGBD"/>
</dbReference>
<feature type="domain" description="PiggyBac transposable element-derived protein" evidence="2">
    <location>
        <begin position="116"/>
        <end position="447"/>
    </location>
</feature>